<organism evidence="2 3">
    <name type="scientific">Candidatus Acutalibacter pullicola</name>
    <dbReference type="NCBI Taxonomy" id="2838417"/>
    <lineage>
        <taxon>Bacteria</taxon>
        <taxon>Bacillati</taxon>
        <taxon>Bacillota</taxon>
        <taxon>Clostridia</taxon>
        <taxon>Eubacteriales</taxon>
        <taxon>Acutalibacteraceae</taxon>
        <taxon>Acutalibacter</taxon>
    </lineage>
</organism>
<reference evidence="2" key="2">
    <citation type="submission" date="2021-04" db="EMBL/GenBank/DDBJ databases">
        <authorList>
            <person name="Gilroy R."/>
        </authorList>
    </citation>
    <scope>NUCLEOTIDE SEQUENCE</scope>
    <source>
        <strain evidence="2">CHK185-1770</strain>
    </source>
</reference>
<comment type="caution">
    <text evidence="2">The sequence shown here is derived from an EMBL/GenBank/DDBJ whole genome shotgun (WGS) entry which is preliminary data.</text>
</comment>
<keyword evidence="1" id="KW-0472">Membrane</keyword>
<evidence type="ECO:0000313" key="2">
    <source>
        <dbReference type="EMBL" id="HJB96995.1"/>
    </source>
</evidence>
<protein>
    <submittedName>
        <fullName evidence="2">Uncharacterized protein</fullName>
    </submittedName>
</protein>
<accession>A0A9D2MVE8</accession>
<name>A0A9D2MVE8_9FIRM</name>
<feature type="transmembrane region" description="Helical" evidence="1">
    <location>
        <begin position="52"/>
        <end position="71"/>
    </location>
</feature>
<evidence type="ECO:0000313" key="3">
    <source>
        <dbReference type="Proteomes" id="UP000826793"/>
    </source>
</evidence>
<evidence type="ECO:0000256" key="1">
    <source>
        <dbReference type="SAM" id="Phobius"/>
    </source>
</evidence>
<sequence>MKKLILGIAVMTLGSLGAIALLFGTLIAEPTLYNGVGGWLGCFLDRGLLGFFAVFVAVALLGLAFALWGVFEKKD</sequence>
<dbReference type="AlphaFoldDB" id="A0A9D2MVE8"/>
<reference evidence="2" key="1">
    <citation type="journal article" date="2021" name="PeerJ">
        <title>Extensive microbial diversity within the chicken gut microbiome revealed by metagenomics and culture.</title>
        <authorList>
            <person name="Gilroy R."/>
            <person name="Ravi A."/>
            <person name="Getino M."/>
            <person name="Pursley I."/>
            <person name="Horton D.L."/>
            <person name="Alikhan N.F."/>
            <person name="Baker D."/>
            <person name="Gharbi K."/>
            <person name="Hall N."/>
            <person name="Watson M."/>
            <person name="Adriaenssens E.M."/>
            <person name="Foster-Nyarko E."/>
            <person name="Jarju S."/>
            <person name="Secka A."/>
            <person name="Antonio M."/>
            <person name="Oren A."/>
            <person name="Chaudhuri R.R."/>
            <person name="La Ragione R."/>
            <person name="Hildebrand F."/>
            <person name="Pallen M.J."/>
        </authorList>
    </citation>
    <scope>NUCLEOTIDE SEQUENCE</scope>
    <source>
        <strain evidence="2">CHK185-1770</strain>
    </source>
</reference>
<keyword evidence="1" id="KW-1133">Transmembrane helix</keyword>
<dbReference type="EMBL" id="DWXG01000003">
    <property type="protein sequence ID" value="HJB96995.1"/>
    <property type="molecule type" value="Genomic_DNA"/>
</dbReference>
<dbReference type="Proteomes" id="UP000826793">
    <property type="component" value="Unassembled WGS sequence"/>
</dbReference>
<keyword evidence="1" id="KW-0812">Transmembrane</keyword>
<proteinExistence type="predicted"/>
<gene>
    <name evidence="2" type="ORF">H9710_00245</name>
</gene>